<dbReference type="InterPro" id="IPR045180">
    <property type="entry name" value="La_dom_prot"/>
</dbReference>
<feature type="compositionally biased region" description="Polar residues" evidence="4">
    <location>
        <begin position="549"/>
        <end position="567"/>
    </location>
</feature>
<dbReference type="Pfam" id="PF05383">
    <property type="entry name" value="La"/>
    <property type="match status" value="1"/>
</dbReference>
<dbReference type="PANTHER" id="PTHR22792">
    <property type="entry name" value="LUPUS LA PROTEIN-RELATED"/>
    <property type="match status" value="1"/>
</dbReference>
<protein>
    <submittedName>
        <fullName evidence="6">La domain-containing protein</fullName>
    </submittedName>
</protein>
<dbReference type="SMART" id="SM00715">
    <property type="entry name" value="LA"/>
    <property type="match status" value="1"/>
</dbReference>
<feature type="compositionally biased region" description="Low complexity" evidence="4">
    <location>
        <begin position="675"/>
        <end position="686"/>
    </location>
</feature>
<dbReference type="Gene3D" id="1.10.10.10">
    <property type="entry name" value="Winged helix-like DNA-binding domain superfamily/Winged helix DNA-binding domain"/>
    <property type="match status" value="1"/>
</dbReference>
<evidence type="ECO:0000313" key="7">
    <source>
        <dbReference type="Proteomes" id="UP001201812"/>
    </source>
</evidence>
<feature type="region of interest" description="Disordered" evidence="4">
    <location>
        <begin position="715"/>
        <end position="867"/>
    </location>
</feature>
<dbReference type="CDD" id="cd12430">
    <property type="entry name" value="RRM_LARP4_5_like"/>
    <property type="match status" value="1"/>
</dbReference>
<organism evidence="6 7">
    <name type="scientific">Ditylenchus destructor</name>
    <dbReference type="NCBI Taxonomy" id="166010"/>
    <lineage>
        <taxon>Eukaryota</taxon>
        <taxon>Metazoa</taxon>
        <taxon>Ecdysozoa</taxon>
        <taxon>Nematoda</taxon>
        <taxon>Chromadorea</taxon>
        <taxon>Rhabditida</taxon>
        <taxon>Tylenchina</taxon>
        <taxon>Tylenchomorpha</taxon>
        <taxon>Sphaerularioidea</taxon>
        <taxon>Anguinidae</taxon>
        <taxon>Anguininae</taxon>
        <taxon>Ditylenchus</taxon>
    </lineage>
</organism>
<dbReference type="GO" id="GO:0045727">
    <property type="term" value="P:positive regulation of translation"/>
    <property type="evidence" value="ECO:0007669"/>
    <property type="project" value="TreeGrafter"/>
</dbReference>
<dbReference type="GO" id="GO:0005829">
    <property type="term" value="C:cytosol"/>
    <property type="evidence" value="ECO:0007669"/>
    <property type="project" value="TreeGrafter"/>
</dbReference>
<evidence type="ECO:0000256" key="4">
    <source>
        <dbReference type="SAM" id="MobiDB-lite"/>
    </source>
</evidence>
<comment type="caution">
    <text evidence="6">The sequence shown here is derived from an EMBL/GenBank/DDBJ whole genome shotgun (WGS) entry which is preliminary data.</text>
</comment>
<feature type="region of interest" description="Disordered" evidence="4">
    <location>
        <begin position="894"/>
        <end position="931"/>
    </location>
</feature>
<accession>A0AAD4MXG8</accession>
<feature type="compositionally biased region" description="Polar residues" evidence="4">
    <location>
        <begin position="608"/>
        <end position="647"/>
    </location>
</feature>
<name>A0AAD4MXG8_9BILA</name>
<feature type="domain" description="HTH La-type RNA-binding" evidence="5">
    <location>
        <begin position="86"/>
        <end position="186"/>
    </location>
</feature>
<dbReference type="SUPFAM" id="SSF46785">
    <property type="entry name" value="Winged helix' DNA-binding domain"/>
    <property type="match status" value="1"/>
</dbReference>
<gene>
    <name evidence="6" type="ORF">DdX_11357</name>
</gene>
<feature type="compositionally biased region" description="Basic and acidic residues" evidence="4">
    <location>
        <begin position="782"/>
        <end position="797"/>
    </location>
</feature>
<keyword evidence="1" id="KW-0597">Phosphoprotein</keyword>
<evidence type="ECO:0000256" key="1">
    <source>
        <dbReference type="ARBA" id="ARBA00022553"/>
    </source>
</evidence>
<feature type="compositionally biased region" description="Polar residues" evidence="4">
    <location>
        <begin position="898"/>
        <end position="914"/>
    </location>
</feature>
<evidence type="ECO:0000256" key="2">
    <source>
        <dbReference type="ARBA" id="ARBA00022884"/>
    </source>
</evidence>
<dbReference type="InterPro" id="IPR006630">
    <property type="entry name" value="La_HTH"/>
</dbReference>
<reference evidence="6" key="1">
    <citation type="submission" date="2022-01" db="EMBL/GenBank/DDBJ databases">
        <title>Genome Sequence Resource for Two Populations of Ditylenchus destructor, the Migratory Endoparasitic Phytonematode.</title>
        <authorList>
            <person name="Zhang H."/>
            <person name="Lin R."/>
            <person name="Xie B."/>
        </authorList>
    </citation>
    <scope>NUCLEOTIDE SEQUENCE</scope>
    <source>
        <strain evidence="6">BazhouSP</strain>
    </source>
</reference>
<dbReference type="PANTHER" id="PTHR22792:SF131">
    <property type="entry name" value="LA-RELATED PROTEIN LARP4B"/>
    <property type="match status" value="1"/>
</dbReference>
<dbReference type="GO" id="GO:0010494">
    <property type="term" value="C:cytoplasmic stress granule"/>
    <property type="evidence" value="ECO:0007669"/>
    <property type="project" value="TreeGrafter"/>
</dbReference>
<keyword evidence="7" id="KW-1185">Reference proteome</keyword>
<feature type="region of interest" description="Disordered" evidence="4">
    <location>
        <begin position="492"/>
        <end position="686"/>
    </location>
</feature>
<dbReference type="InterPro" id="IPR036388">
    <property type="entry name" value="WH-like_DNA-bd_sf"/>
</dbReference>
<keyword evidence="2 3" id="KW-0694">RNA-binding</keyword>
<dbReference type="InterPro" id="IPR036390">
    <property type="entry name" value="WH_DNA-bd_sf"/>
</dbReference>
<dbReference type="Pfam" id="PF26088">
    <property type="entry name" value="RRM_LARP4"/>
    <property type="match status" value="1"/>
</dbReference>
<dbReference type="AlphaFoldDB" id="A0AAD4MXG8"/>
<feature type="region of interest" description="Disordered" evidence="4">
    <location>
        <begin position="38"/>
        <end position="58"/>
    </location>
</feature>
<dbReference type="PROSITE" id="PS50961">
    <property type="entry name" value="HTH_LA"/>
    <property type="match status" value="1"/>
</dbReference>
<dbReference type="InterPro" id="IPR058699">
    <property type="entry name" value="RRM_LARP4/4B"/>
</dbReference>
<feature type="compositionally biased region" description="Basic and acidic residues" evidence="4">
    <location>
        <begin position="573"/>
        <end position="584"/>
    </location>
</feature>
<sequence length="931" mass="104190">MNVYVMICKWCTEASPRCFVIQQVNDVGNALKGVASANLPTNQDTQNKEGDGLFGSPPPQQQCPIPILPWWFSGISRSATPDSSMLLTPDQLRERLRRQLEYYFSRENLINDRYLRCQMDTDQFVPIKIFQSFPKVAQLLAHRPLTENKEQSDYELIIDILKLSDQVEVVGEKVRPVCKRCTIILRDIECADEKEVKAMFDDCPQKYQNITYGLNNSWYITFDTEEDTKLAFLHLKNLGKTFNHKPVHARIKTGPTPKFTTTESSIGQIIIHDAGAYQQPHAESTIDGGAKPESGALITNPALNSSYNLGMILAQYGYFPRATFIPSIALAKQHHISVPCTVPISIQTSDFSRQPIPMDIDHSPLGDGSPLSDFGKDSQLVKDEEMTKENMEPINTNEQNEESAPKKFIMDNCENSQSIYDGGGLVANYPPASTYSQIPNFGRQRITDVPRILNKGRHSPALIFASPLAYEYYNPYYYAAIAQPMEDYSLYTPNNNANNNTGNFHKRNSTSGPNPQRGIRRQETLNGPIENGKGSGGKDQEYNYKSRPFGTNFNNNDRGGYRSNSHYNGGPNRNRDQNYNDSRTRPQLAQRNHHNNNSNNENDPPQAPTKTQPLRSNSSTEPQQQPGNPAFQRSNSYQSHHNPQSAQGKWGWAKANTNNRDFGGRSPGPARASWRRGASNNNGNRGILGNNGLVLIEAKPLNSIMTNRELLTNSSEESGHHFLNNRRPQHLQPLIPRGQKEPWAERYQPPRTFGGNYEHIKSSSNNSSDNPEAGKAAVVRQNAEDHRDTELKEKKEATNQTYNFVEVEFPSLDTGRRSSAVSQKDDKDDSHSNNSVSEKSETVANKQNTFDETKIPKPEVPRNEPAKSNTCCYSAIVAGTYSRSKTTESISTTNSISGASLTNQDQPINENSATAPAKCSYAQTLKKHSNK</sequence>
<dbReference type="GO" id="GO:0003730">
    <property type="term" value="F:mRNA 3'-UTR binding"/>
    <property type="evidence" value="ECO:0007669"/>
    <property type="project" value="TreeGrafter"/>
</dbReference>
<evidence type="ECO:0000313" key="6">
    <source>
        <dbReference type="EMBL" id="KAI1709285.1"/>
    </source>
</evidence>
<dbReference type="EMBL" id="JAKKPZ010000031">
    <property type="protein sequence ID" value="KAI1709285.1"/>
    <property type="molecule type" value="Genomic_DNA"/>
</dbReference>
<evidence type="ECO:0000256" key="3">
    <source>
        <dbReference type="PROSITE-ProRule" id="PRU00332"/>
    </source>
</evidence>
<evidence type="ECO:0000259" key="5">
    <source>
        <dbReference type="PROSITE" id="PS50961"/>
    </source>
</evidence>
<dbReference type="Proteomes" id="UP001201812">
    <property type="component" value="Unassembled WGS sequence"/>
</dbReference>
<feature type="compositionally biased region" description="Basic and acidic residues" evidence="4">
    <location>
        <begin position="849"/>
        <end position="865"/>
    </location>
</feature>
<feature type="compositionally biased region" description="Low complexity" evidence="4">
    <location>
        <begin position="494"/>
        <end position="503"/>
    </location>
</feature>
<proteinExistence type="predicted"/>